<dbReference type="Gene3D" id="3.30.565.10">
    <property type="entry name" value="Histidine kinase-like ATPase, C-terminal domain"/>
    <property type="match status" value="1"/>
</dbReference>
<dbReference type="FunFam" id="3.30.565.10:FF:000037">
    <property type="entry name" value="Hybrid sensor histidine kinase/response regulator"/>
    <property type="match status" value="1"/>
</dbReference>
<evidence type="ECO:0000256" key="7">
    <source>
        <dbReference type="ARBA" id="ARBA00022840"/>
    </source>
</evidence>
<evidence type="ECO:0000256" key="8">
    <source>
        <dbReference type="ARBA" id="ARBA00023012"/>
    </source>
</evidence>
<dbReference type="SUPFAM" id="SSF46689">
    <property type="entry name" value="Homeodomain-like"/>
    <property type="match status" value="1"/>
</dbReference>
<dbReference type="CDD" id="cd00082">
    <property type="entry name" value="HisKA"/>
    <property type="match status" value="1"/>
</dbReference>
<keyword evidence="3 11" id="KW-0597">Phosphoprotein</keyword>
<dbReference type="InterPro" id="IPR011110">
    <property type="entry name" value="Reg_prop"/>
</dbReference>
<dbReference type="InterPro" id="IPR011006">
    <property type="entry name" value="CheY-like_superfamily"/>
</dbReference>
<feature type="domain" description="Response regulatory" evidence="15">
    <location>
        <begin position="1085"/>
        <end position="1200"/>
    </location>
</feature>
<evidence type="ECO:0000256" key="10">
    <source>
        <dbReference type="ARBA" id="ARBA00023163"/>
    </source>
</evidence>
<dbReference type="GO" id="GO:0003700">
    <property type="term" value="F:DNA-binding transcription factor activity"/>
    <property type="evidence" value="ECO:0007669"/>
    <property type="project" value="InterPro"/>
</dbReference>
<dbReference type="EMBL" id="DWZE01000116">
    <property type="protein sequence ID" value="HJA84180.1"/>
    <property type="molecule type" value="Genomic_DNA"/>
</dbReference>
<keyword evidence="10" id="KW-0804">Transcription</keyword>
<dbReference type="InterPro" id="IPR005467">
    <property type="entry name" value="His_kinase_dom"/>
</dbReference>
<keyword evidence="12" id="KW-1133">Transmembrane helix</keyword>
<evidence type="ECO:0000256" key="5">
    <source>
        <dbReference type="ARBA" id="ARBA00022741"/>
    </source>
</evidence>
<dbReference type="Proteomes" id="UP000823860">
    <property type="component" value="Unassembled WGS sequence"/>
</dbReference>
<evidence type="ECO:0000259" key="14">
    <source>
        <dbReference type="PROSITE" id="PS50109"/>
    </source>
</evidence>
<keyword evidence="12" id="KW-0812">Transmembrane</keyword>
<dbReference type="EC" id="2.7.13.3" evidence="2"/>
<name>A0A9D2HSH1_9BACE</name>
<gene>
    <name evidence="16" type="ORF">H9785_09450</name>
</gene>
<keyword evidence="12" id="KW-0472">Membrane</keyword>
<dbReference type="Gene3D" id="1.10.287.130">
    <property type="match status" value="1"/>
</dbReference>
<evidence type="ECO:0000313" key="17">
    <source>
        <dbReference type="Proteomes" id="UP000823860"/>
    </source>
</evidence>
<dbReference type="InterPro" id="IPR015943">
    <property type="entry name" value="WD40/YVTN_repeat-like_dom_sf"/>
</dbReference>
<keyword evidence="7" id="KW-0067">ATP-binding</keyword>
<dbReference type="Pfam" id="PF12833">
    <property type="entry name" value="HTH_18"/>
    <property type="match status" value="1"/>
</dbReference>
<comment type="catalytic activity">
    <reaction evidence="1">
        <text>ATP + protein L-histidine = ADP + protein N-phospho-L-histidine.</text>
        <dbReference type="EC" id="2.7.13.3"/>
    </reaction>
</comment>
<dbReference type="InterPro" id="IPR009057">
    <property type="entry name" value="Homeodomain-like_sf"/>
</dbReference>
<dbReference type="PROSITE" id="PS50110">
    <property type="entry name" value="RESPONSE_REGULATORY"/>
    <property type="match status" value="1"/>
</dbReference>
<feature type="domain" description="Histidine kinase" evidence="14">
    <location>
        <begin position="827"/>
        <end position="1047"/>
    </location>
</feature>
<dbReference type="SMART" id="SM00448">
    <property type="entry name" value="REC"/>
    <property type="match status" value="1"/>
</dbReference>
<dbReference type="Pfam" id="PF00512">
    <property type="entry name" value="HisKA"/>
    <property type="match status" value="1"/>
</dbReference>
<dbReference type="InterPro" id="IPR018060">
    <property type="entry name" value="HTH_AraC"/>
</dbReference>
<dbReference type="InterPro" id="IPR036097">
    <property type="entry name" value="HisK_dim/P_sf"/>
</dbReference>
<keyword evidence="6" id="KW-0418">Kinase</keyword>
<evidence type="ECO:0000256" key="2">
    <source>
        <dbReference type="ARBA" id="ARBA00012438"/>
    </source>
</evidence>
<dbReference type="SUPFAM" id="SSF55874">
    <property type="entry name" value="ATPase domain of HSP90 chaperone/DNA topoisomerase II/histidine kinase"/>
    <property type="match status" value="1"/>
</dbReference>
<dbReference type="PANTHER" id="PTHR43547:SF2">
    <property type="entry name" value="HYBRID SIGNAL TRANSDUCTION HISTIDINE KINASE C"/>
    <property type="match status" value="1"/>
</dbReference>
<dbReference type="InterPro" id="IPR036890">
    <property type="entry name" value="HATPase_C_sf"/>
</dbReference>
<dbReference type="SMART" id="SM00342">
    <property type="entry name" value="HTH_ARAC"/>
    <property type="match status" value="1"/>
</dbReference>
<keyword evidence="5" id="KW-0547">Nucleotide-binding</keyword>
<dbReference type="GO" id="GO:0043565">
    <property type="term" value="F:sequence-specific DNA binding"/>
    <property type="evidence" value="ECO:0007669"/>
    <property type="project" value="InterPro"/>
</dbReference>
<dbReference type="PROSITE" id="PS50109">
    <property type="entry name" value="HIS_KIN"/>
    <property type="match status" value="1"/>
</dbReference>
<sequence length="1328" mass="151151">MRNRIQIFFLLISLFILPSVRAFSSDTLLPDYRFYSRINWGVEASVVTCLVQDTQGLMWAGTNRGLFSYDGYTARPHFQLGQSNNTRIYCGAVADSTYLYLGADNGLLIYDYRKDEYVDNGIEFPRDIRALAWFDGRWWIGTLQGLYTYQPVTGELVDVSDGLPHRTVYALQSTSDGRLYVGTYNGCCFRTRKENAYKSVVLPVARGKSNSFVNALLEDKRRGCLWIGMEGSLLKYDFVRNRTVAVDGFDGNSIKSLALDDEGQVLAGTDNGLYVYDERTALRHIVHDSRDPHSLSSNIVWTVLPDVDGNIWLGTDYGISLSKQRSLLQHVPISFVTSTGEGNQFYAMLRDRQGYFWFGGTNGLIRFRWPVYSGGEDKAIWYKMGDVRYPLSHNRVRQLFEDGDGNLWVATDGGVNRYDAIHRRFVSYNIVDSTHRYNANWVYGLSEDKNGRLWIATCLGGIFVIDKRQLLRGGRETYLAEKMFTPDNGLSGLFVNQMVQDHKGNVWALFYNNVNSIDRIDPCTGRVEHVVPDILKNKYLPNFLLCGSDGYLWVGTQGGVIRLNPNDESVRFLAFDADRYHEVLFMTEVKGKICISTTDGFWMADMQTLEMRRLNIAEQHFTSIYFDEATDKLYLGTVDGFSVTSLQSLLEPCPEHPLVLTALFVNNRLYHPEEEECDGSIRYTHRLRLAHHQRNLAFEWSDLPYSSEEKSRFLYRWNNTGNAWTYLQPGENRITFNNLDYGKHDLLVSKLDASGQPDWDNLYVLKIEILPPWYYTDWAQTAYAFLAIALLAWAINFFLVKSRLKRVRIEKENILEQSKSKMEFFANLSHDLKTPLSMIIAPVSRLLPDIRDGREKQVLEQVRRNAMKLNALIHSGLDFNRVDSGSNLLLIQSRIELVSFARSLFSLYAEDPIRGKTLRFDFQTSLPELYIQMDAIKLESILDNLLSNAVKYTPEGGTVTLSLSTGGNNGLEVLITVADTGMGIPQQDQPYVFQRFFQSHQTAGKKEGAGIGLYLVKTYTELHGGHVQLKSEEGVGTTITLILPVVEPTRFAPEREEHAGHLQAAQSLRPHKAGTVLLPSPEAPMVLVVEDHPDTADFIYQVLHARYHCRMARNGREGLDLALETPPDLIISDVMMPVMDGFEMVRRLKKQVPLSTTPIILLTGRSDKQTELESIRLHIEAFIAKPFEPDILLSRVEQLLASRQTYEAKARLEAIATPKEIEAVSSDEKFLAHVTNLIEQHISDSDLNVNALCEWSSTSNKQMYRKIKQLTGMTPVEYIKSIRMKKAAILLKQHTFTVAEVMYMVGFSNHSYFSKCFQSEFGVPPKQY</sequence>
<dbReference type="Gene3D" id="3.40.50.2300">
    <property type="match status" value="1"/>
</dbReference>
<evidence type="ECO:0000256" key="1">
    <source>
        <dbReference type="ARBA" id="ARBA00000085"/>
    </source>
</evidence>
<evidence type="ECO:0000256" key="9">
    <source>
        <dbReference type="ARBA" id="ARBA00023015"/>
    </source>
</evidence>
<evidence type="ECO:0000256" key="3">
    <source>
        <dbReference type="ARBA" id="ARBA00022553"/>
    </source>
</evidence>
<feature type="modified residue" description="4-aspartylphosphate" evidence="11">
    <location>
        <position position="1133"/>
    </location>
</feature>
<dbReference type="Pfam" id="PF07494">
    <property type="entry name" value="Reg_prop"/>
    <property type="match status" value="5"/>
</dbReference>
<evidence type="ECO:0000256" key="4">
    <source>
        <dbReference type="ARBA" id="ARBA00022679"/>
    </source>
</evidence>
<reference evidence="16" key="1">
    <citation type="journal article" date="2021" name="PeerJ">
        <title>Extensive microbial diversity within the chicken gut microbiome revealed by metagenomics and culture.</title>
        <authorList>
            <person name="Gilroy R."/>
            <person name="Ravi A."/>
            <person name="Getino M."/>
            <person name="Pursley I."/>
            <person name="Horton D.L."/>
            <person name="Alikhan N.F."/>
            <person name="Baker D."/>
            <person name="Gharbi K."/>
            <person name="Hall N."/>
            <person name="Watson M."/>
            <person name="Adriaenssens E.M."/>
            <person name="Foster-Nyarko E."/>
            <person name="Jarju S."/>
            <person name="Secka A."/>
            <person name="Antonio M."/>
            <person name="Oren A."/>
            <person name="Chaudhuri R.R."/>
            <person name="La Ragione R."/>
            <person name="Hildebrand F."/>
            <person name="Pallen M.J."/>
        </authorList>
    </citation>
    <scope>NUCLEOTIDE SEQUENCE</scope>
    <source>
        <strain evidence="16">ChiHecec1B25-7008</strain>
    </source>
</reference>
<dbReference type="SUPFAM" id="SSF63829">
    <property type="entry name" value="Calcium-dependent phosphotriesterase"/>
    <property type="match status" value="3"/>
</dbReference>
<dbReference type="GO" id="GO:0000155">
    <property type="term" value="F:phosphorelay sensor kinase activity"/>
    <property type="evidence" value="ECO:0007669"/>
    <property type="project" value="InterPro"/>
</dbReference>
<proteinExistence type="predicted"/>
<dbReference type="InterPro" id="IPR003661">
    <property type="entry name" value="HisK_dim/P_dom"/>
</dbReference>
<dbReference type="InterPro" id="IPR004358">
    <property type="entry name" value="Sig_transdc_His_kin-like_C"/>
</dbReference>
<dbReference type="Gene3D" id="1.10.10.60">
    <property type="entry name" value="Homeodomain-like"/>
    <property type="match status" value="2"/>
</dbReference>
<evidence type="ECO:0000256" key="11">
    <source>
        <dbReference type="PROSITE-ProRule" id="PRU00169"/>
    </source>
</evidence>
<dbReference type="PANTHER" id="PTHR43547">
    <property type="entry name" value="TWO-COMPONENT HISTIDINE KINASE"/>
    <property type="match status" value="1"/>
</dbReference>
<keyword evidence="4" id="KW-0808">Transferase</keyword>
<reference evidence="16" key="2">
    <citation type="submission" date="2021-04" db="EMBL/GenBank/DDBJ databases">
        <authorList>
            <person name="Gilroy R."/>
        </authorList>
    </citation>
    <scope>NUCLEOTIDE SEQUENCE</scope>
    <source>
        <strain evidence="16">ChiHecec1B25-7008</strain>
    </source>
</reference>
<dbReference type="SUPFAM" id="SSF52172">
    <property type="entry name" value="CheY-like"/>
    <property type="match status" value="1"/>
</dbReference>
<dbReference type="Pfam" id="PF00072">
    <property type="entry name" value="Response_reg"/>
    <property type="match status" value="1"/>
</dbReference>
<feature type="domain" description="HTH araC/xylS-type" evidence="13">
    <location>
        <begin position="1232"/>
        <end position="1328"/>
    </location>
</feature>
<keyword evidence="8" id="KW-0902">Two-component regulatory system</keyword>
<evidence type="ECO:0000259" key="13">
    <source>
        <dbReference type="PROSITE" id="PS01124"/>
    </source>
</evidence>
<accession>A0A9D2HSH1</accession>
<dbReference type="SMART" id="SM00387">
    <property type="entry name" value="HATPase_c"/>
    <property type="match status" value="1"/>
</dbReference>
<dbReference type="Gene3D" id="2.130.10.10">
    <property type="entry name" value="YVTN repeat-like/Quinoprotein amine dehydrogenase"/>
    <property type="match status" value="2"/>
</dbReference>
<evidence type="ECO:0000256" key="12">
    <source>
        <dbReference type="SAM" id="Phobius"/>
    </source>
</evidence>
<dbReference type="SMART" id="SM00388">
    <property type="entry name" value="HisKA"/>
    <property type="match status" value="1"/>
</dbReference>
<dbReference type="InterPro" id="IPR001789">
    <property type="entry name" value="Sig_transdc_resp-reg_receiver"/>
</dbReference>
<dbReference type="InterPro" id="IPR013783">
    <property type="entry name" value="Ig-like_fold"/>
</dbReference>
<evidence type="ECO:0000256" key="6">
    <source>
        <dbReference type="ARBA" id="ARBA00022777"/>
    </source>
</evidence>
<organism evidence="16 17">
    <name type="scientific">Candidatus Bacteroides intestinavium</name>
    <dbReference type="NCBI Taxonomy" id="2838469"/>
    <lineage>
        <taxon>Bacteria</taxon>
        <taxon>Pseudomonadati</taxon>
        <taxon>Bacteroidota</taxon>
        <taxon>Bacteroidia</taxon>
        <taxon>Bacteroidales</taxon>
        <taxon>Bacteroidaceae</taxon>
        <taxon>Bacteroides</taxon>
    </lineage>
</organism>
<feature type="transmembrane region" description="Helical" evidence="12">
    <location>
        <begin position="782"/>
        <end position="800"/>
    </location>
</feature>
<dbReference type="Gene3D" id="2.60.40.10">
    <property type="entry name" value="Immunoglobulins"/>
    <property type="match status" value="1"/>
</dbReference>
<dbReference type="PRINTS" id="PR00344">
    <property type="entry name" value="BCTRLSENSOR"/>
</dbReference>
<keyword evidence="9" id="KW-0805">Transcription regulation</keyword>
<dbReference type="GO" id="GO:0005524">
    <property type="term" value="F:ATP binding"/>
    <property type="evidence" value="ECO:0007669"/>
    <property type="project" value="UniProtKB-KW"/>
</dbReference>
<dbReference type="InterPro" id="IPR003594">
    <property type="entry name" value="HATPase_dom"/>
</dbReference>
<dbReference type="SUPFAM" id="SSF47384">
    <property type="entry name" value="Homodimeric domain of signal transducing histidine kinase"/>
    <property type="match status" value="1"/>
</dbReference>
<protein>
    <recommendedName>
        <fullName evidence="2">histidine kinase</fullName>
        <ecNumber evidence="2">2.7.13.3</ecNumber>
    </recommendedName>
</protein>
<evidence type="ECO:0000259" key="15">
    <source>
        <dbReference type="PROSITE" id="PS50110"/>
    </source>
</evidence>
<comment type="caution">
    <text evidence="16">The sequence shown here is derived from an EMBL/GenBank/DDBJ whole genome shotgun (WGS) entry which is preliminary data.</text>
</comment>
<evidence type="ECO:0000313" key="16">
    <source>
        <dbReference type="EMBL" id="HJA84180.1"/>
    </source>
</evidence>
<dbReference type="PROSITE" id="PS01124">
    <property type="entry name" value="HTH_ARAC_FAMILY_2"/>
    <property type="match status" value="1"/>
</dbReference>
<dbReference type="Pfam" id="PF02518">
    <property type="entry name" value="HATPase_c"/>
    <property type="match status" value="1"/>
</dbReference>